<gene>
    <name evidence="2" type="ORF">BP6252_03790</name>
</gene>
<dbReference type="OrthoDB" id="14384at2759"/>
<dbReference type="GO" id="GO:0030170">
    <property type="term" value="F:pyridoxal phosphate binding"/>
    <property type="evidence" value="ECO:0007669"/>
    <property type="project" value="InterPro"/>
</dbReference>
<dbReference type="InterPro" id="IPR011037">
    <property type="entry name" value="Pyrv_Knase-like_insert_dom_sf"/>
</dbReference>
<dbReference type="Pfam" id="PF03473">
    <property type="entry name" value="MOSC"/>
    <property type="match status" value="1"/>
</dbReference>
<evidence type="ECO:0000313" key="3">
    <source>
        <dbReference type="Proteomes" id="UP000256645"/>
    </source>
</evidence>
<evidence type="ECO:0000313" key="2">
    <source>
        <dbReference type="EMBL" id="RDW82678.1"/>
    </source>
</evidence>
<feature type="domain" description="MOSC" evidence="1">
    <location>
        <begin position="17"/>
        <end position="178"/>
    </location>
</feature>
<protein>
    <recommendedName>
        <fullName evidence="1">MOSC domain-containing protein</fullName>
    </recommendedName>
</protein>
<dbReference type="SUPFAM" id="SSF50800">
    <property type="entry name" value="PK beta-barrel domain-like"/>
    <property type="match status" value="1"/>
</dbReference>
<dbReference type="STRING" id="1849047.A0A3D8SA50"/>
<dbReference type="PANTHER" id="PTHR36930:SF1">
    <property type="entry name" value="MOSC DOMAIN-CONTAINING PROTEIN"/>
    <property type="match status" value="1"/>
</dbReference>
<dbReference type="GO" id="GO:0030151">
    <property type="term" value="F:molybdenum ion binding"/>
    <property type="evidence" value="ECO:0007669"/>
    <property type="project" value="InterPro"/>
</dbReference>
<name>A0A3D8SA50_9HELO</name>
<accession>A0A3D8SA50</accession>
<dbReference type="InterPro" id="IPR005302">
    <property type="entry name" value="MoCF_Sase_C"/>
</dbReference>
<organism evidence="2 3">
    <name type="scientific">Coleophoma cylindrospora</name>
    <dbReference type="NCBI Taxonomy" id="1849047"/>
    <lineage>
        <taxon>Eukaryota</taxon>
        <taxon>Fungi</taxon>
        <taxon>Dikarya</taxon>
        <taxon>Ascomycota</taxon>
        <taxon>Pezizomycotina</taxon>
        <taxon>Leotiomycetes</taxon>
        <taxon>Helotiales</taxon>
        <taxon>Dermateaceae</taxon>
        <taxon>Coleophoma</taxon>
    </lineage>
</organism>
<dbReference type="AlphaFoldDB" id="A0A3D8SA50"/>
<dbReference type="Gene3D" id="2.40.33.20">
    <property type="entry name" value="PK beta-barrel domain-like"/>
    <property type="match status" value="1"/>
</dbReference>
<evidence type="ECO:0000259" key="1">
    <source>
        <dbReference type="PROSITE" id="PS51340"/>
    </source>
</evidence>
<dbReference type="InterPro" id="IPR052716">
    <property type="entry name" value="MOSC_domain"/>
</dbReference>
<comment type="caution">
    <text evidence="2">The sequence shown here is derived from an EMBL/GenBank/DDBJ whole genome shotgun (WGS) entry which is preliminary data.</text>
</comment>
<dbReference type="GO" id="GO:0003824">
    <property type="term" value="F:catalytic activity"/>
    <property type="evidence" value="ECO:0007669"/>
    <property type="project" value="InterPro"/>
</dbReference>
<sequence>MSVISVSVSKDHTFSKPSVDSIVLIPNLGVEGDCHYGPLVMHRSRVNLKPRPENLRQVHLIHSELFGEFANGDEKHNVEPGHLGENITTIGINLLDLSTGTKLHFLEHGKRDMELPHPIVRLTGVRNPCYQINKFQKGLQEKCVVRDENRKIVHRKAGVMSVVEAGGEIKKGYTIFVEAPDKYEALEVV</sequence>
<dbReference type="EMBL" id="PDLM01000003">
    <property type="protein sequence ID" value="RDW82678.1"/>
    <property type="molecule type" value="Genomic_DNA"/>
</dbReference>
<dbReference type="Proteomes" id="UP000256645">
    <property type="component" value="Unassembled WGS sequence"/>
</dbReference>
<dbReference type="PANTHER" id="PTHR36930">
    <property type="entry name" value="METAL-SULFUR CLUSTER BIOSYNTHESIS PROTEINS YUAD-RELATED"/>
    <property type="match status" value="1"/>
</dbReference>
<keyword evidence="3" id="KW-1185">Reference proteome</keyword>
<reference evidence="2 3" key="1">
    <citation type="journal article" date="2018" name="IMA Fungus">
        <title>IMA Genome-F 9: Draft genome sequence of Annulohypoxylon stygium, Aspergillus mulundensis, Berkeleyomyces basicola (syn. Thielaviopsis basicola), Ceratocystis smalleyi, two Cercospora beticola strains, Coleophoma cylindrospora, Fusarium fracticaudum, Phialophora cf. hyalina, and Morchella septimelata.</title>
        <authorList>
            <person name="Wingfield B.D."/>
            <person name="Bills G.F."/>
            <person name="Dong Y."/>
            <person name="Huang W."/>
            <person name="Nel W.J."/>
            <person name="Swalarsk-Parry B.S."/>
            <person name="Vaghefi N."/>
            <person name="Wilken P.M."/>
            <person name="An Z."/>
            <person name="de Beer Z.W."/>
            <person name="De Vos L."/>
            <person name="Chen L."/>
            <person name="Duong T.A."/>
            <person name="Gao Y."/>
            <person name="Hammerbacher A."/>
            <person name="Kikkert J.R."/>
            <person name="Li Y."/>
            <person name="Li H."/>
            <person name="Li K."/>
            <person name="Li Q."/>
            <person name="Liu X."/>
            <person name="Ma X."/>
            <person name="Naidoo K."/>
            <person name="Pethybridge S.J."/>
            <person name="Sun J."/>
            <person name="Steenkamp E.T."/>
            <person name="van der Nest M.A."/>
            <person name="van Wyk S."/>
            <person name="Wingfield M.J."/>
            <person name="Xiong C."/>
            <person name="Yue Q."/>
            <person name="Zhang X."/>
        </authorList>
    </citation>
    <scope>NUCLEOTIDE SEQUENCE [LARGE SCALE GENOMIC DNA]</scope>
    <source>
        <strain evidence="2 3">BP6252</strain>
    </source>
</reference>
<proteinExistence type="predicted"/>
<dbReference type="PROSITE" id="PS51340">
    <property type="entry name" value="MOSC"/>
    <property type="match status" value="1"/>
</dbReference>